<dbReference type="OrthoDB" id="1118012at2"/>
<dbReference type="AlphaFoldDB" id="A0A1M5C3H4"/>
<dbReference type="PROSITE" id="PS51257">
    <property type="entry name" value="PROKAR_LIPOPROTEIN"/>
    <property type="match status" value="1"/>
</dbReference>
<sequence>MKKLITLCCGAFLLTACGNGIEKKANEKLTAARTAYEQGNYEEAKLQIDSIKILYPKAFETRKAGQALMLDVELKVQQQKLDSLNSALQAKQQAFDAIKNQYILEKDTAYQQMGNYLWPTQTVEKNLHRSFLRFQVNEQGIMSMTSIYCGGNNIHHTAVKVSVSDGTSAESPRSRDSYETTDLDEKIEKADYKLGEDGGVIDFVNLNKDKNIRLEYIGDRKYTTTMTPADRQAAVGIYELAQILSSMTQIKKEQEEANLKIGFINKKKEINAQKAAAEK</sequence>
<accession>A0A1M5C3H4</accession>
<dbReference type="Proteomes" id="UP000184436">
    <property type="component" value="Unassembled WGS sequence"/>
</dbReference>
<reference evidence="2 3" key="1">
    <citation type="submission" date="2016-11" db="EMBL/GenBank/DDBJ databases">
        <authorList>
            <person name="Jaros S."/>
            <person name="Januszkiewicz K."/>
            <person name="Wedrychowicz H."/>
        </authorList>
    </citation>
    <scope>NUCLEOTIDE SEQUENCE [LARGE SCALE GENOMIC DNA]</scope>
    <source>
        <strain evidence="2 3">DSM 26883</strain>
    </source>
</reference>
<name>A0A1M5C3H4_9BACE</name>
<evidence type="ECO:0000256" key="1">
    <source>
        <dbReference type="SAM" id="Coils"/>
    </source>
</evidence>
<protein>
    <recommendedName>
        <fullName evidence="4">Lipoprotein</fullName>
    </recommendedName>
</protein>
<gene>
    <name evidence="2" type="ORF">SAMN05444349_12223</name>
</gene>
<feature type="coiled-coil region" evidence="1">
    <location>
        <begin position="74"/>
        <end position="101"/>
    </location>
</feature>
<evidence type="ECO:0008006" key="4">
    <source>
        <dbReference type="Google" id="ProtNLM"/>
    </source>
</evidence>
<keyword evidence="1" id="KW-0175">Coiled coil</keyword>
<keyword evidence="3" id="KW-1185">Reference proteome</keyword>
<dbReference type="EMBL" id="FQVD01000022">
    <property type="protein sequence ID" value="SHF49298.1"/>
    <property type="molecule type" value="Genomic_DNA"/>
</dbReference>
<evidence type="ECO:0000313" key="2">
    <source>
        <dbReference type="EMBL" id="SHF49298.1"/>
    </source>
</evidence>
<evidence type="ECO:0000313" key="3">
    <source>
        <dbReference type="Proteomes" id="UP000184436"/>
    </source>
</evidence>
<proteinExistence type="predicted"/>
<dbReference type="RefSeq" id="WP_025075166.1">
    <property type="nucleotide sequence ID" value="NZ_FQVD01000022.1"/>
</dbReference>
<organism evidence="2 3">
    <name type="scientific">Bacteroides faecichinchillae</name>
    <dbReference type="NCBI Taxonomy" id="871325"/>
    <lineage>
        <taxon>Bacteria</taxon>
        <taxon>Pseudomonadati</taxon>
        <taxon>Bacteroidota</taxon>
        <taxon>Bacteroidia</taxon>
        <taxon>Bacteroidales</taxon>
        <taxon>Bacteroidaceae</taxon>
        <taxon>Bacteroides</taxon>
    </lineage>
</organism>